<reference evidence="1" key="1">
    <citation type="submission" date="2018-09" db="EMBL/GenBank/DDBJ databases">
        <title>A genomic encyclopedia of anaerobic methanotrophic archaea.</title>
        <authorList>
            <person name="Skennerton C.T."/>
            <person name="Chadwick G.L."/>
            <person name="Laso-Perez R."/>
            <person name="Leu A.O."/>
            <person name="Speth D.R."/>
            <person name="Yu H."/>
            <person name="Morgan-Lang C."/>
            <person name="Hatzenpichler R."/>
            <person name="Goudeau D."/>
            <person name="Malmstrom R."/>
            <person name="Woyke T."/>
            <person name="Hallam S."/>
            <person name="Tyson G.W."/>
            <person name="Wegener G."/>
            <person name="Boetius A."/>
            <person name="Orphan V.J."/>
        </authorList>
    </citation>
    <scope>NUCLEOTIDE SEQUENCE</scope>
    <source>
        <strain evidence="1">CONS3730D10UFb2</strain>
    </source>
</reference>
<dbReference type="Proteomes" id="UP000315423">
    <property type="component" value="Unassembled WGS sequence"/>
</dbReference>
<organism evidence="1 2">
    <name type="scientific">Candidatus Methanomarinus sp</name>
    <dbReference type="NCBI Taxonomy" id="3386244"/>
    <lineage>
        <taxon>Archaea</taxon>
        <taxon>Methanobacteriati</taxon>
        <taxon>Methanobacteriota</taxon>
        <taxon>Stenosarchaea group</taxon>
        <taxon>Methanomicrobia</taxon>
        <taxon>Methanosarcinales</taxon>
        <taxon>ANME-2 cluster</taxon>
        <taxon>Candidatus Methanocomedenaceae</taxon>
        <taxon>Candidatus Methanomarinus</taxon>
    </lineage>
</organism>
<sequence>MIIDIIYTSLIYAVYYTLKVIPIIAIGIFVTNFAVNTGLMKKLNWLIDPISSKVNISTISALSVVTCTFSTTAGYSMLTDGLNKKTISEQEVIVTTIISSFPSHLSHLFTFFIPVVIPILGLTTGSFYVCIVGFVSIIKTCIGIILAKLWLSKKYTDQNTQLHAPDLVDKKVNNNKSALVKSIKITYKMLKRIVITMLIMLFLVSVAFEMKFFDYFSSVLAPITSSLGLESEVALISATEVVNTYAGIILAGNFQREGLISTKGVLIALLLGTVVSMSSRSVKHSLPLHISLFGPKLGSKTATINAAMTFAIDVLFIMILLTDWHK</sequence>
<protein>
    <submittedName>
        <fullName evidence="1">Uncharacterized protein</fullName>
    </submittedName>
</protein>
<evidence type="ECO:0000313" key="2">
    <source>
        <dbReference type="Proteomes" id="UP000315423"/>
    </source>
</evidence>
<evidence type="ECO:0000313" key="1">
    <source>
        <dbReference type="EMBL" id="TKY91994.1"/>
    </source>
</evidence>
<gene>
    <name evidence="1" type="ORF">C5S46_02975</name>
</gene>
<accession>A0AC61SBG7</accession>
<comment type="caution">
    <text evidence="1">The sequence shown here is derived from an EMBL/GenBank/DDBJ whole genome shotgun (WGS) entry which is preliminary data.</text>
</comment>
<proteinExistence type="predicted"/>
<dbReference type="EMBL" id="QYBA01000094">
    <property type="protein sequence ID" value="TKY91994.1"/>
    <property type="molecule type" value="Genomic_DNA"/>
</dbReference>
<name>A0AC61SBG7_9EURY</name>